<name>A0A1M5V6V1_9VIBR</name>
<dbReference type="RefSeq" id="WP_084193169.1">
    <property type="nucleotide sequence ID" value="NZ_FQXZ01000005.1"/>
</dbReference>
<dbReference type="STRING" id="1216006.VA7868_00287"/>
<gene>
    <name evidence="11" type="primary">oppD_1</name>
    <name evidence="11" type="ORF">VA7868_00287</name>
</gene>
<keyword evidence="7" id="KW-0472">Membrane</keyword>
<dbReference type="PROSITE" id="PS50893">
    <property type="entry name" value="ABC_TRANSPORTER_2"/>
    <property type="match status" value="1"/>
</dbReference>
<dbReference type="GO" id="GO:0005524">
    <property type="term" value="F:ATP binding"/>
    <property type="evidence" value="ECO:0007669"/>
    <property type="project" value="UniProtKB-KW"/>
</dbReference>
<keyword evidence="6 11" id="KW-0067">ATP-binding</keyword>
<dbReference type="EMBL" id="FQXZ01000005">
    <property type="protein sequence ID" value="SHH70945.1"/>
    <property type="molecule type" value="Genomic_DNA"/>
</dbReference>
<dbReference type="SMART" id="SM00382">
    <property type="entry name" value="AAA"/>
    <property type="match status" value="1"/>
</dbReference>
<evidence type="ECO:0000256" key="7">
    <source>
        <dbReference type="ARBA" id="ARBA00023136"/>
    </source>
</evidence>
<dbReference type="InterPro" id="IPR027417">
    <property type="entry name" value="P-loop_NTPase"/>
</dbReference>
<accession>A0A1M5V6V1</accession>
<keyword evidence="3" id="KW-0813">Transport</keyword>
<dbReference type="Proteomes" id="UP000184608">
    <property type="component" value="Unassembled WGS sequence"/>
</dbReference>
<sequence length="355" mass="38761">MENILNVRELEVSLPTANGLLNAVRGIDLHVRRGEMLCLVGESGCGKSMTSMALMGLLPKQAQCRAKQMDFDGLDLLTMKRKARNGLRGLRMSMIFQEPMTSLNPAFKLGDQLCEGLMLHKKVTRAQARERAVYLLERAGVPFPEARLEQYPHQLSGGLRQRVMIAMALMCEPDLIIADEPTTALDVTIQAQILKLIRELQQEFGTAVIFITHDLGVVARIADRVAVMYAGQIVETGTTKQIFTAPTHPYTRGLIQCIPVPGKTRPGEMLHTIHGVVPGLIGEVTGCAFANRCPDVVPACRNTSPRLEDLGNGQDRGNGHQVRCPVGIHSGQINSVEISTTEINHTGEVNDGICA</sequence>
<dbReference type="InterPro" id="IPR003593">
    <property type="entry name" value="AAA+_ATPase"/>
</dbReference>
<comment type="catalytic activity">
    <reaction evidence="9">
        <text>a dipeptide(out) + ATP + H2O = a dipeptide(in) + ADP + phosphate + H(+)</text>
        <dbReference type="Rhea" id="RHEA:23120"/>
        <dbReference type="ChEBI" id="CHEBI:15377"/>
        <dbReference type="ChEBI" id="CHEBI:15378"/>
        <dbReference type="ChEBI" id="CHEBI:30616"/>
        <dbReference type="ChEBI" id="CHEBI:43474"/>
        <dbReference type="ChEBI" id="CHEBI:90799"/>
        <dbReference type="ChEBI" id="CHEBI:456216"/>
        <dbReference type="EC" id="7.4.2.9"/>
    </reaction>
</comment>
<dbReference type="GO" id="GO:0005886">
    <property type="term" value="C:plasma membrane"/>
    <property type="evidence" value="ECO:0007669"/>
    <property type="project" value="UniProtKB-SubCell"/>
</dbReference>
<evidence type="ECO:0000259" key="10">
    <source>
        <dbReference type="PROSITE" id="PS50893"/>
    </source>
</evidence>
<comment type="similarity">
    <text evidence="2">Belongs to the ABC transporter superfamily.</text>
</comment>
<keyword evidence="5" id="KW-0547">Nucleotide-binding</keyword>
<feature type="domain" description="ABC transporter" evidence="10">
    <location>
        <begin position="7"/>
        <end position="255"/>
    </location>
</feature>
<reference evidence="11 12" key="1">
    <citation type="submission" date="2016-11" db="EMBL/GenBank/DDBJ databases">
        <authorList>
            <person name="Jaros S."/>
            <person name="Januszkiewicz K."/>
            <person name="Wedrychowicz H."/>
        </authorList>
    </citation>
    <scope>NUCLEOTIDE SEQUENCE [LARGE SCALE GENOMIC DNA]</scope>
    <source>
        <strain evidence="11 12">CECT 7868</strain>
    </source>
</reference>
<evidence type="ECO:0000256" key="1">
    <source>
        <dbReference type="ARBA" id="ARBA00004417"/>
    </source>
</evidence>
<dbReference type="SUPFAM" id="SSF52540">
    <property type="entry name" value="P-loop containing nucleoside triphosphate hydrolases"/>
    <property type="match status" value="1"/>
</dbReference>
<dbReference type="Gene3D" id="3.40.50.300">
    <property type="entry name" value="P-loop containing nucleotide triphosphate hydrolases"/>
    <property type="match status" value="1"/>
</dbReference>
<dbReference type="OrthoDB" id="9784450at2"/>
<evidence type="ECO:0000256" key="9">
    <source>
        <dbReference type="ARBA" id="ARBA00047356"/>
    </source>
</evidence>
<evidence type="ECO:0000313" key="12">
    <source>
        <dbReference type="Proteomes" id="UP000184608"/>
    </source>
</evidence>
<dbReference type="PANTHER" id="PTHR43297:SF2">
    <property type="entry name" value="DIPEPTIDE TRANSPORT ATP-BINDING PROTEIN DPPD"/>
    <property type="match status" value="1"/>
</dbReference>
<evidence type="ECO:0000256" key="6">
    <source>
        <dbReference type="ARBA" id="ARBA00022840"/>
    </source>
</evidence>
<dbReference type="AlphaFoldDB" id="A0A1M5V6V1"/>
<evidence type="ECO:0000256" key="5">
    <source>
        <dbReference type="ARBA" id="ARBA00022741"/>
    </source>
</evidence>
<keyword evidence="4" id="KW-1003">Cell membrane</keyword>
<evidence type="ECO:0000256" key="3">
    <source>
        <dbReference type="ARBA" id="ARBA00022448"/>
    </source>
</evidence>
<evidence type="ECO:0000256" key="8">
    <source>
        <dbReference type="ARBA" id="ARBA00038852"/>
    </source>
</evidence>
<evidence type="ECO:0000256" key="4">
    <source>
        <dbReference type="ARBA" id="ARBA00022475"/>
    </source>
</evidence>
<dbReference type="InterPro" id="IPR003439">
    <property type="entry name" value="ABC_transporter-like_ATP-bd"/>
</dbReference>
<dbReference type="InterPro" id="IPR050388">
    <property type="entry name" value="ABC_Ni/Peptide_Import"/>
</dbReference>
<dbReference type="GO" id="GO:0015833">
    <property type="term" value="P:peptide transport"/>
    <property type="evidence" value="ECO:0007669"/>
    <property type="project" value="InterPro"/>
</dbReference>
<dbReference type="CDD" id="cd03257">
    <property type="entry name" value="ABC_NikE_OppD_transporters"/>
    <property type="match status" value="1"/>
</dbReference>
<comment type="subcellular location">
    <subcellularLocation>
        <location evidence="1">Cell inner membrane</location>
        <topology evidence="1">Peripheral membrane protein</topology>
    </subcellularLocation>
</comment>
<dbReference type="GO" id="GO:0016887">
    <property type="term" value="F:ATP hydrolysis activity"/>
    <property type="evidence" value="ECO:0007669"/>
    <property type="project" value="InterPro"/>
</dbReference>
<dbReference type="FunFam" id="3.40.50.300:FF:000016">
    <property type="entry name" value="Oligopeptide ABC transporter ATP-binding component"/>
    <property type="match status" value="1"/>
</dbReference>
<dbReference type="InterPro" id="IPR013563">
    <property type="entry name" value="Oligopep_ABC_C"/>
</dbReference>
<evidence type="ECO:0000256" key="2">
    <source>
        <dbReference type="ARBA" id="ARBA00005417"/>
    </source>
</evidence>
<evidence type="ECO:0000313" key="11">
    <source>
        <dbReference type="EMBL" id="SHH70945.1"/>
    </source>
</evidence>
<dbReference type="PANTHER" id="PTHR43297">
    <property type="entry name" value="OLIGOPEPTIDE TRANSPORT ATP-BINDING PROTEIN APPD"/>
    <property type="match status" value="1"/>
</dbReference>
<protein>
    <recommendedName>
        <fullName evidence="8">ABC-type dipeptide transporter</fullName>
        <ecNumber evidence="8">7.4.2.9</ecNumber>
    </recommendedName>
</protein>
<dbReference type="EC" id="7.4.2.9" evidence="8"/>
<organism evidence="11 12">
    <name type="scientific">Vibrio aerogenes CECT 7868</name>
    <dbReference type="NCBI Taxonomy" id="1216006"/>
    <lineage>
        <taxon>Bacteria</taxon>
        <taxon>Pseudomonadati</taxon>
        <taxon>Pseudomonadota</taxon>
        <taxon>Gammaproteobacteria</taxon>
        <taxon>Vibrionales</taxon>
        <taxon>Vibrionaceae</taxon>
        <taxon>Vibrio</taxon>
    </lineage>
</organism>
<dbReference type="Pfam" id="PF08352">
    <property type="entry name" value="oligo_HPY"/>
    <property type="match status" value="1"/>
</dbReference>
<proteinExistence type="inferred from homology"/>
<dbReference type="GO" id="GO:0055085">
    <property type="term" value="P:transmembrane transport"/>
    <property type="evidence" value="ECO:0007669"/>
    <property type="project" value="UniProtKB-ARBA"/>
</dbReference>
<keyword evidence="12" id="KW-1185">Reference proteome</keyword>
<dbReference type="NCBIfam" id="TIGR01727">
    <property type="entry name" value="oligo_HPY"/>
    <property type="match status" value="1"/>
</dbReference>
<dbReference type="Pfam" id="PF00005">
    <property type="entry name" value="ABC_tran"/>
    <property type="match status" value="1"/>
</dbReference>